<evidence type="ECO:0008006" key="2">
    <source>
        <dbReference type="Google" id="ProtNLM"/>
    </source>
</evidence>
<reference evidence="1" key="1">
    <citation type="submission" date="2021-01" db="EMBL/GenBank/DDBJ databases">
        <authorList>
            <person name="Corre E."/>
            <person name="Pelletier E."/>
            <person name="Niang G."/>
            <person name="Scheremetjew M."/>
            <person name="Finn R."/>
            <person name="Kale V."/>
            <person name="Holt S."/>
            <person name="Cochrane G."/>
            <person name="Meng A."/>
            <person name="Brown T."/>
            <person name="Cohen L."/>
        </authorList>
    </citation>
    <scope>NUCLEOTIDE SEQUENCE</scope>
    <source>
        <strain evidence="1">UTEX LB 985</strain>
    </source>
</reference>
<dbReference type="SUPFAM" id="SSF54495">
    <property type="entry name" value="UBC-like"/>
    <property type="match status" value="1"/>
</dbReference>
<dbReference type="AlphaFoldDB" id="A0A7S2I9W0"/>
<evidence type="ECO:0000313" key="1">
    <source>
        <dbReference type="EMBL" id="CAD9512656.1"/>
    </source>
</evidence>
<dbReference type="EMBL" id="HBGU01059280">
    <property type="protein sequence ID" value="CAD9512656.1"/>
    <property type="molecule type" value="Transcribed_RNA"/>
</dbReference>
<gene>
    <name evidence="1" type="ORF">CBRE1094_LOCUS32229</name>
</gene>
<protein>
    <recommendedName>
        <fullName evidence="2">UBC core domain-containing protein</fullName>
    </recommendedName>
</protein>
<proteinExistence type="predicted"/>
<sequence length="115" mass="12653">MSQNHGSTLPLTVGLRDTLLAVCSDVTTDSGAQDPISPMIAVQYKTDPAAYDKTAREWTRKYAMGHAERAMLPTCFVESNLASQADYEASLKLSDEQRVVMEQKALDAREPPVSY</sequence>
<name>A0A7S2I9W0_9EUKA</name>
<dbReference type="Gene3D" id="3.10.110.10">
    <property type="entry name" value="Ubiquitin Conjugating Enzyme"/>
    <property type="match status" value="1"/>
</dbReference>
<dbReference type="InterPro" id="IPR016135">
    <property type="entry name" value="UBQ-conjugating_enzyme/RWD"/>
</dbReference>
<organism evidence="1">
    <name type="scientific">Haptolina brevifila</name>
    <dbReference type="NCBI Taxonomy" id="156173"/>
    <lineage>
        <taxon>Eukaryota</taxon>
        <taxon>Haptista</taxon>
        <taxon>Haptophyta</taxon>
        <taxon>Prymnesiophyceae</taxon>
        <taxon>Prymnesiales</taxon>
        <taxon>Prymnesiaceae</taxon>
        <taxon>Haptolina</taxon>
    </lineage>
</organism>
<accession>A0A7S2I9W0</accession>